<dbReference type="Gene3D" id="4.10.60.10">
    <property type="entry name" value="Zinc finger, CCHC-type"/>
    <property type="match status" value="1"/>
</dbReference>
<keyword evidence="1" id="KW-0862">Zinc</keyword>
<evidence type="ECO:0000256" key="1">
    <source>
        <dbReference type="PROSITE-ProRule" id="PRU00047"/>
    </source>
</evidence>
<feature type="compositionally biased region" description="Basic and acidic residues" evidence="2">
    <location>
        <begin position="36"/>
        <end position="58"/>
    </location>
</feature>
<dbReference type="PROSITE" id="PS50158">
    <property type="entry name" value="ZF_CCHC"/>
    <property type="match status" value="1"/>
</dbReference>
<reference evidence="4" key="1">
    <citation type="journal article" date="2019" name="bioRxiv">
        <title>The Genome of the Zebra Mussel, Dreissena polymorpha: A Resource for Invasive Species Research.</title>
        <authorList>
            <person name="McCartney M.A."/>
            <person name="Auch B."/>
            <person name="Kono T."/>
            <person name="Mallez S."/>
            <person name="Zhang Y."/>
            <person name="Obille A."/>
            <person name="Becker A."/>
            <person name="Abrahante J.E."/>
            <person name="Garbe J."/>
            <person name="Badalamenti J.P."/>
            <person name="Herman A."/>
            <person name="Mangelson H."/>
            <person name="Liachko I."/>
            <person name="Sullivan S."/>
            <person name="Sone E.D."/>
            <person name="Koren S."/>
            <person name="Silverstein K.A.T."/>
            <person name="Beckman K.B."/>
            <person name="Gohl D.M."/>
        </authorList>
    </citation>
    <scope>NUCLEOTIDE SEQUENCE</scope>
    <source>
        <strain evidence="4">Duluth1</strain>
        <tissue evidence="4">Whole animal</tissue>
    </source>
</reference>
<evidence type="ECO:0000313" key="4">
    <source>
        <dbReference type="EMBL" id="KAH3779115.1"/>
    </source>
</evidence>
<dbReference type="AlphaFoldDB" id="A0A9D4EJB3"/>
<evidence type="ECO:0000259" key="3">
    <source>
        <dbReference type="PROSITE" id="PS50158"/>
    </source>
</evidence>
<feature type="domain" description="CCHC-type" evidence="3">
    <location>
        <begin position="15"/>
        <end position="31"/>
    </location>
</feature>
<sequence length="58" mass="6324">MPVRSSSQSPARNDRCYRCNESGHMARDCPNQAPDKGGDTHTEGKKVSFSDLKVKGSV</sequence>
<proteinExistence type="predicted"/>
<accession>A0A9D4EJB3</accession>
<comment type="caution">
    <text evidence="4">The sequence shown here is derived from an EMBL/GenBank/DDBJ whole genome shotgun (WGS) entry which is preliminary data.</text>
</comment>
<reference evidence="4" key="2">
    <citation type="submission" date="2020-11" db="EMBL/GenBank/DDBJ databases">
        <authorList>
            <person name="McCartney M.A."/>
            <person name="Auch B."/>
            <person name="Kono T."/>
            <person name="Mallez S."/>
            <person name="Becker A."/>
            <person name="Gohl D.M."/>
            <person name="Silverstein K.A.T."/>
            <person name="Koren S."/>
            <person name="Bechman K.B."/>
            <person name="Herman A."/>
            <person name="Abrahante J.E."/>
            <person name="Garbe J."/>
        </authorList>
    </citation>
    <scope>NUCLEOTIDE SEQUENCE</scope>
    <source>
        <strain evidence="4">Duluth1</strain>
        <tissue evidence="4">Whole animal</tissue>
    </source>
</reference>
<keyword evidence="1" id="KW-0479">Metal-binding</keyword>
<dbReference type="EMBL" id="JAIWYP010000009">
    <property type="protein sequence ID" value="KAH3779115.1"/>
    <property type="molecule type" value="Genomic_DNA"/>
</dbReference>
<dbReference type="InterPro" id="IPR001878">
    <property type="entry name" value="Znf_CCHC"/>
</dbReference>
<dbReference type="GO" id="GO:0008270">
    <property type="term" value="F:zinc ion binding"/>
    <property type="evidence" value="ECO:0007669"/>
    <property type="project" value="UniProtKB-KW"/>
</dbReference>
<evidence type="ECO:0000256" key="2">
    <source>
        <dbReference type="SAM" id="MobiDB-lite"/>
    </source>
</evidence>
<dbReference type="InterPro" id="IPR036875">
    <property type="entry name" value="Znf_CCHC_sf"/>
</dbReference>
<keyword evidence="5" id="KW-1185">Reference proteome</keyword>
<dbReference type="GO" id="GO:0003676">
    <property type="term" value="F:nucleic acid binding"/>
    <property type="evidence" value="ECO:0007669"/>
    <property type="project" value="InterPro"/>
</dbReference>
<dbReference type="SUPFAM" id="SSF57756">
    <property type="entry name" value="Retrovirus zinc finger-like domains"/>
    <property type="match status" value="1"/>
</dbReference>
<keyword evidence="1" id="KW-0863">Zinc-finger</keyword>
<dbReference type="SMART" id="SM00343">
    <property type="entry name" value="ZnF_C2HC"/>
    <property type="match status" value="1"/>
</dbReference>
<name>A0A9D4EJB3_DREPO</name>
<protein>
    <recommendedName>
        <fullName evidence="3">CCHC-type domain-containing protein</fullName>
    </recommendedName>
</protein>
<gene>
    <name evidence="4" type="ORF">DPMN_180594</name>
</gene>
<feature type="region of interest" description="Disordered" evidence="2">
    <location>
        <begin position="21"/>
        <end position="58"/>
    </location>
</feature>
<organism evidence="4 5">
    <name type="scientific">Dreissena polymorpha</name>
    <name type="common">Zebra mussel</name>
    <name type="synonym">Mytilus polymorpha</name>
    <dbReference type="NCBI Taxonomy" id="45954"/>
    <lineage>
        <taxon>Eukaryota</taxon>
        <taxon>Metazoa</taxon>
        <taxon>Spiralia</taxon>
        <taxon>Lophotrochozoa</taxon>
        <taxon>Mollusca</taxon>
        <taxon>Bivalvia</taxon>
        <taxon>Autobranchia</taxon>
        <taxon>Heteroconchia</taxon>
        <taxon>Euheterodonta</taxon>
        <taxon>Imparidentia</taxon>
        <taxon>Neoheterodontei</taxon>
        <taxon>Myida</taxon>
        <taxon>Dreissenoidea</taxon>
        <taxon>Dreissenidae</taxon>
        <taxon>Dreissena</taxon>
    </lineage>
</organism>
<evidence type="ECO:0000313" key="5">
    <source>
        <dbReference type="Proteomes" id="UP000828390"/>
    </source>
</evidence>
<dbReference type="Pfam" id="PF00098">
    <property type="entry name" value="zf-CCHC"/>
    <property type="match status" value="1"/>
</dbReference>
<dbReference type="Proteomes" id="UP000828390">
    <property type="component" value="Unassembled WGS sequence"/>
</dbReference>